<dbReference type="InterPro" id="IPR039426">
    <property type="entry name" value="TonB-dep_rcpt-like"/>
</dbReference>
<dbReference type="SUPFAM" id="SSF56935">
    <property type="entry name" value="Porins"/>
    <property type="match status" value="1"/>
</dbReference>
<evidence type="ECO:0000259" key="11">
    <source>
        <dbReference type="Pfam" id="PF00593"/>
    </source>
</evidence>
<feature type="domain" description="TonB-dependent receptor plug" evidence="12">
    <location>
        <begin position="76"/>
        <end position="185"/>
    </location>
</feature>
<dbReference type="Proteomes" id="UP000583454">
    <property type="component" value="Unassembled WGS sequence"/>
</dbReference>
<keyword evidence="14" id="KW-1185">Reference proteome</keyword>
<evidence type="ECO:0000256" key="1">
    <source>
        <dbReference type="ARBA" id="ARBA00004571"/>
    </source>
</evidence>
<dbReference type="PANTHER" id="PTHR30069">
    <property type="entry name" value="TONB-DEPENDENT OUTER MEMBRANE RECEPTOR"/>
    <property type="match status" value="1"/>
</dbReference>
<dbReference type="EMBL" id="JACHOP010000002">
    <property type="protein sequence ID" value="MBB5756048.1"/>
    <property type="molecule type" value="Genomic_DNA"/>
</dbReference>
<name>A0A840ZFU0_9HYPH</name>
<dbReference type="CDD" id="cd01347">
    <property type="entry name" value="ligand_gated_channel"/>
    <property type="match status" value="1"/>
</dbReference>
<evidence type="ECO:0000256" key="3">
    <source>
        <dbReference type="ARBA" id="ARBA00022452"/>
    </source>
</evidence>
<evidence type="ECO:0000256" key="6">
    <source>
        <dbReference type="ARBA" id="ARBA00023136"/>
    </source>
</evidence>
<proteinExistence type="inferred from homology"/>
<comment type="subcellular location">
    <subcellularLocation>
        <location evidence="1 8">Cell outer membrane</location>
        <topology evidence="1 8">Multi-pass membrane protein</topology>
    </subcellularLocation>
</comment>
<keyword evidence="2 8" id="KW-0813">Transport</keyword>
<dbReference type="Gene3D" id="2.40.170.20">
    <property type="entry name" value="TonB-dependent receptor, beta-barrel domain"/>
    <property type="match status" value="1"/>
</dbReference>
<feature type="signal peptide" evidence="10">
    <location>
        <begin position="1"/>
        <end position="27"/>
    </location>
</feature>
<dbReference type="PANTHER" id="PTHR30069:SF28">
    <property type="entry name" value="TONB-DEPENDENT RECEPTOR YNCD-RELATED"/>
    <property type="match status" value="1"/>
</dbReference>
<evidence type="ECO:0000259" key="12">
    <source>
        <dbReference type="Pfam" id="PF07715"/>
    </source>
</evidence>
<evidence type="ECO:0000313" key="14">
    <source>
        <dbReference type="Proteomes" id="UP000583454"/>
    </source>
</evidence>
<dbReference type="InterPro" id="IPR037066">
    <property type="entry name" value="Plug_dom_sf"/>
</dbReference>
<dbReference type="Gene3D" id="2.170.130.10">
    <property type="entry name" value="TonB-dependent receptor, plug domain"/>
    <property type="match status" value="1"/>
</dbReference>
<comment type="caution">
    <text evidence="13">The sequence shown here is derived from an EMBL/GenBank/DDBJ whole genome shotgun (WGS) entry which is preliminary data.</text>
</comment>
<dbReference type="AlphaFoldDB" id="A0A840ZFU0"/>
<evidence type="ECO:0000256" key="4">
    <source>
        <dbReference type="ARBA" id="ARBA00022692"/>
    </source>
</evidence>
<comment type="similarity">
    <text evidence="8 9">Belongs to the TonB-dependent receptor family.</text>
</comment>
<evidence type="ECO:0000256" key="8">
    <source>
        <dbReference type="PROSITE-ProRule" id="PRU01360"/>
    </source>
</evidence>
<organism evidence="13 14">
    <name type="scientific">Methylorubrum rhodinum</name>
    <dbReference type="NCBI Taxonomy" id="29428"/>
    <lineage>
        <taxon>Bacteria</taxon>
        <taxon>Pseudomonadati</taxon>
        <taxon>Pseudomonadota</taxon>
        <taxon>Alphaproteobacteria</taxon>
        <taxon>Hyphomicrobiales</taxon>
        <taxon>Methylobacteriaceae</taxon>
        <taxon>Methylorubrum</taxon>
    </lineage>
</organism>
<keyword evidence="4 8" id="KW-0812">Transmembrane</keyword>
<dbReference type="InterPro" id="IPR036942">
    <property type="entry name" value="Beta-barrel_TonB_sf"/>
</dbReference>
<evidence type="ECO:0000256" key="2">
    <source>
        <dbReference type="ARBA" id="ARBA00022448"/>
    </source>
</evidence>
<keyword evidence="3 8" id="KW-1134">Transmembrane beta strand</keyword>
<sequence length="722" mass="78041">MTSSLRGAPRAALPLLACLTTVSPALAQAPPGSMNAPSGSATTLDEISVAGAARAGRREAAGSLTVPSVAAQEAAVKSTVGSVAFVDAAAYQNTYANTVRDVLKDVPGVFVQTRYGQEMRLSIRGSGIARGFHVRGIELLQDGIPLNLADGSGDFYQIDPLGLRSIEVYKGGNALSFGATTLGGAVNFVTPTAYTALAPNILRFEAGSFNTFRESFQFSRIAGPADFLISGTLTNSDGFRDHETQRTQNFNANVGYRIAPGIETRFYVGSYATDQKLPGTLNLDAALTNPSVANPNAVSGNQSRKVQAERIANRTSFELDVGRLDIDSWAIHKNLYHPIFQVIDQDGWTYGVSPHWSGTFDVGGFRNDLLLGLRAFAGINDARQFENKSGLRGPQTLRAVQSASNYEAYGENRFWFLPDMALMTGAKAFSSNRTFSNKGGFTQNPAVRYDNVTYEGVNPKVGLLWQPLPTVQVFADATRSADVPDFSDLAQTIVDPNLVAAGVVFVPLRAQRAWTYEAGTRGRLDDWFWDVTLYRAEVRDTLINFNTAAGSAANVPAATFNAPRTRHQGIEAALGYDLSRDLTGIGDGLRLTQIWTHNDFRFVNDPEYRNNRIAGIPQDVLRTVLGYTHPSGFYLTPSIDWVPGGAFVDHRNTLKVPGYALFNVQTGIDFANGVSLFVDARNLTDERYISDISVLALAPSSNPVAFYPGIGRSVFGGIRASF</sequence>
<keyword evidence="6 8" id="KW-0472">Membrane</keyword>
<dbReference type="PROSITE" id="PS52016">
    <property type="entry name" value="TONB_DEPENDENT_REC_3"/>
    <property type="match status" value="1"/>
</dbReference>
<keyword evidence="5 9" id="KW-0798">TonB box</keyword>
<dbReference type="InterPro" id="IPR012910">
    <property type="entry name" value="Plug_dom"/>
</dbReference>
<accession>A0A840ZFU0</accession>
<dbReference type="GO" id="GO:0015344">
    <property type="term" value="F:siderophore uptake transmembrane transporter activity"/>
    <property type="evidence" value="ECO:0007669"/>
    <property type="project" value="TreeGrafter"/>
</dbReference>
<dbReference type="GO" id="GO:0009279">
    <property type="term" value="C:cell outer membrane"/>
    <property type="evidence" value="ECO:0007669"/>
    <property type="project" value="UniProtKB-SubCell"/>
</dbReference>
<dbReference type="Pfam" id="PF00593">
    <property type="entry name" value="TonB_dep_Rec_b-barrel"/>
    <property type="match status" value="1"/>
</dbReference>
<protein>
    <submittedName>
        <fullName evidence="13">Iron complex outermembrane receptor protein</fullName>
    </submittedName>
</protein>
<keyword evidence="13" id="KW-0675">Receptor</keyword>
<dbReference type="RefSeq" id="WP_183565065.1">
    <property type="nucleotide sequence ID" value="NZ_JACHOP010000002.1"/>
</dbReference>
<keyword evidence="7 8" id="KW-0998">Cell outer membrane</keyword>
<feature type="domain" description="TonB-dependent receptor-like beta-barrel" evidence="11">
    <location>
        <begin position="340"/>
        <end position="683"/>
    </location>
</feature>
<keyword evidence="10" id="KW-0732">Signal</keyword>
<dbReference type="GO" id="GO:0044718">
    <property type="term" value="P:siderophore transmembrane transport"/>
    <property type="evidence" value="ECO:0007669"/>
    <property type="project" value="TreeGrafter"/>
</dbReference>
<reference evidence="13 14" key="1">
    <citation type="submission" date="2020-08" db="EMBL/GenBank/DDBJ databases">
        <title>Genomic Encyclopedia of Type Strains, Phase IV (KMG-IV): sequencing the most valuable type-strain genomes for metagenomic binning, comparative biology and taxonomic classification.</title>
        <authorList>
            <person name="Goeker M."/>
        </authorList>
    </citation>
    <scope>NUCLEOTIDE SEQUENCE [LARGE SCALE GENOMIC DNA]</scope>
    <source>
        <strain evidence="13 14">DSM 2163</strain>
    </source>
</reference>
<dbReference type="Pfam" id="PF07715">
    <property type="entry name" value="Plug"/>
    <property type="match status" value="1"/>
</dbReference>
<dbReference type="InterPro" id="IPR000531">
    <property type="entry name" value="Beta-barrel_TonB"/>
</dbReference>
<gene>
    <name evidence="13" type="ORF">HNR00_000744</name>
</gene>
<feature type="chain" id="PRO_5032784939" evidence="10">
    <location>
        <begin position="28"/>
        <end position="722"/>
    </location>
</feature>
<evidence type="ECO:0000256" key="5">
    <source>
        <dbReference type="ARBA" id="ARBA00023077"/>
    </source>
</evidence>
<evidence type="ECO:0000256" key="7">
    <source>
        <dbReference type="ARBA" id="ARBA00023237"/>
    </source>
</evidence>
<evidence type="ECO:0000256" key="9">
    <source>
        <dbReference type="RuleBase" id="RU003357"/>
    </source>
</evidence>
<evidence type="ECO:0000313" key="13">
    <source>
        <dbReference type="EMBL" id="MBB5756048.1"/>
    </source>
</evidence>
<evidence type="ECO:0000256" key="10">
    <source>
        <dbReference type="SAM" id="SignalP"/>
    </source>
</evidence>